<gene>
    <name evidence="6" type="ORF">P3F81_04925</name>
</gene>
<dbReference type="CDD" id="cd02869">
    <property type="entry name" value="PseudoU_synth_RluA_like"/>
    <property type="match status" value="1"/>
</dbReference>
<comment type="catalytic activity">
    <reaction evidence="1 4">
        <text>a uridine in RNA = a pseudouridine in RNA</text>
        <dbReference type="Rhea" id="RHEA:48348"/>
        <dbReference type="Rhea" id="RHEA-COMP:12068"/>
        <dbReference type="Rhea" id="RHEA-COMP:12069"/>
        <dbReference type="ChEBI" id="CHEBI:65314"/>
        <dbReference type="ChEBI" id="CHEBI:65315"/>
    </reaction>
</comment>
<dbReference type="NCBIfam" id="TIGR00005">
    <property type="entry name" value="rluA_subfam"/>
    <property type="match status" value="1"/>
</dbReference>
<sequence length="301" mass="34553">MHTKKSFSTYVINLDSANLTVEEYLKNILHYSSRKRQLLTRNKGIYLNRKTTFMKRQLKENDILRVMDFPDISYGVTPQNQKIDILYEDEHVIVLNKPPKLLTHPTGQTTNNTLANYLAYYFQSKQILSTIRPMHRLDRDTSGCIVFAKSAHSQTLLTKQLEHQILKRFYLAITEGCPQEKKATINRPIAIHPSFPNQRITSSTGETAITHYEVIENLAETHSLLSLSLETGRTHQIRVHLASVGLPILGDSMYGKKSNLISHQSLHAAKVQFNHIESNRKILVQAPMPKDMNELLIQLRK</sequence>
<organism evidence="6 7">
    <name type="scientific">Selenobaculum gibii</name>
    <dbReference type="NCBI Taxonomy" id="3054208"/>
    <lineage>
        <taxon>Bacteria</taxon>
        <taxon>Bacillati</taxon>
        <taxon>Bacillota</taxon>
        <taxon>Negativicutes</taxon>
        <taxon>Selenomonadales</taxon>
        <taxon>Selenomonadaceae</taxon>
        <taxon>Selenobaculum</taxon>
    </lineage>
</organism>
<name>A0A9Y2AK93_9FIRM</name>
<dbReference type="RefSeq" id="WP_147668156.1">
    <property type="nucleotide sequence ID" value="NZ_CP120678.1"/>
</dbReference>
<dbReference type="GO" id="GO:0000455">
    <property type="term" value="P:enzyme-directed rRNA pseudouridine synthesis"/>
    <property type="evidence" value="ECO:0007669"/>
    <property type="project" value="TreeGrafter"/>
</dbReference>
<comment type="similarity">
    <text evidence="2 4">Belongs to the pseudouridine synthase RluA family.</text>
</comment>
<dbReference type="Gene3D" id="3.30.2350.10">
    <property type="entry name" value="Pseudouridine synthase"/>
    <property type="match status" value="1"/>
</dbReference>
<dbReference type="InterPro" id="IPR006145">
    <property type="entry name" value="PsdUridine_synth_RsuA/RluA"/>
</dbReference>
<dbReference type="InterPro" id="IPR020103">
    <property type="entry name" value="PsdUridine_synth_cat_dom_sf"/>
</dbReference>
<proteinExistence type="inferred from homology"/>
<evidence type="ECO:0000313" key="6">
    <source>
        <dbReference type="EMBL" id="WIW71648.1"/>
    </source>
</evidence>
<dbReference type="Pfam" id="PF00849">
    <property type="entry name" value="PseudoU_synth_2"/>
    <property type="match status" value="1"/>
</dbReference>
<keyword evidence="4" id="KW-0413">Isomerase</keyword>
<evidence type="ECO:0000259" key="5">
    <source>
        <dbReference type="Pfam" id="PF00849"/>
    </source>
</evidence>
<dbReference type="KEGG" id="sgbi:P3F81_04925"/>
<feature type="active site" evidence="3">
    <location>
        <position position="138"/>
    </location>
</feature>
<dbReference type="GO" id="GO:0140098">
    <property type="term" value="F:catalytic activity, acting on RNA"/>
    <property type="evidence" value="ECO:0007669"/>
    <property type="project" value="UniProtKB-ARBA"/>
</dbReference>
<comment type="function">
    <text evidence="4">Responsible for synthesis of pseudouridine from uracil.</text>
</comment>
<dbReference type="SUPFAM" id="SSF55120">
    <property type="entry name" value="Pseudouridine synthase"/>
    <property type="match status" value="1"/>
</dbReference>
<accession>A0A9Y2AK93</accession>
<dbReference type="PANTHER" id="PTHR21600">
    <property type="entry name" value="MITOCHONDRIAL RNA PSEUDOURIDINE SYNTHASE"/>
    <property type="match status" value="1"/>
</dbReference>
<evidence type="ECO:0000313" key="7">
    <source>
        <dbReference type="Proteomes" id="UP001243623"/>
    </source>
</evidence>
<dbReference type="InterPro" id="IPR050188">
    <property type="entry name" value="RluA_PseudoU_synthase"/>
</dbReference>
<dbReference type="PANTHER" id="PTHR21600:SF71">
    <property type="entry name" value="PSEUDOURIDINE SYNTHASE"/>
    <property type="match status" value="1"/>
</dbReference>
<feature type="domain" description="Pseudouridine synthase RsuA/RluA-like" evidence="5">
    <location>
        <begin position="91"/>
        <end position="243"/>
    </location>
</feature>
<keyword evidence="7" id="KW-1185">Reference proteome</keyword>
<dbReference type="AlphaFoldDB" id="A0A9Y2AK93"/>
<dbReference type="GO" id="GO:0009982">
    <property type="term" value="F:pseudouridine synthase activity"/>
    <property type="evidence" value="ECO:0007669"/>
    <property type="project" value="InterPro"/>
</dbReference>
<dbReference type="InterPro" id="IPR006225">
    <property type="entry name" value="PsdUridine_synth_RluC/D"/>
</dbReference>
<evidence type="ECO:0000256" key="2">
    <source>
        <dbReference type="ARBA" id="ARBA00010876"/>
    </source>
</evidence>
<protein>
    <recommendedName>
        <fullName evidence="4">Pseudouridine synthase</fullName>
        <ecNumber evidence="4">5.4.99.-</ecNumber>
    </recommendedName>
</protein>
<evidence type="ECO:0000256" key="3">
    <source>
        <dbReference type="PIRSR" id="PIRSR606225-1"/>
    </source>
</evidence>
<evidence type="ECO:0000256" key="4">
    <source>
        <dbReference type="RuleBase" id="RU362028"/>
    </source>
</evidence>
<dbReference type="EC" id="5.4.99.-" evidence="4"/>
<dbReference type="Proteomes" id="UP001243623">
    <property type="component" value="Chromosome"/>
</dbReference>
<dbReference type="GO" id="GO:0003723">
    <property type="term" value="F:RNA binding"/>
    <property type="evidence" value="ECO:0007669"/>
    <property type="project" value="InterPro"/>
</dbReference>
<evidence type="ECO:0000256" key="1">
    <source>
        <dbReference type="ARBA" id="ARBA00000073"/>
    </source>
</evidence>
<dbReference type="EMBL" id="CP120678">
    <property type="protein sequence ID" value="WIW71648.1"/>
    <property type="molecule type" value="Genomic_DNA"/>
</dbReference>
<reference evidence="6" key="1">
    <citation type="submission" date="2023-03" db="EMBL/GenBank/DDBJ databases">
        <title>Selenobaculum gbiensis gen. nov. sp. nov., a new bacterium isolated from the gut microbiota of IBD patient.</title>
        <authorList>
            <person name="Yeo S."/>
            <person name="Park H."/>
            <person name="Huh C.S."/>
        </authorList>
    </citation>
    <scope>NUCLEOTIDE SEQUENCE</scope>
    <source>
        <strain evidence="6">ICN-92133</strain>
    </source>
</reference>